<name>A0A1I5RQR5_9BACT</name>
<dbReference type="STRING" id="223786.SAMN05216234_12819"/>
<gene>
    <name evidence="1" type="ORF">SAMN05216234_12819</name>
</gene>
<reference evidence="1 2" key="1">
    <citation type="submission" date="2016-10" db="EMBL/GenBank/DDBJ databases">
        <authorList>
            <person name="de Groot N.N."/>
        </authorList>
    </citation>
    <scope>NUCLEOTIDE SEQUENCE [LARGE SCALE GENOMIC DNA]</scope>
    <source>
        <strain evidence="1 2">EP1-55-1</strain>
    </source>
</reference>
<evidence type="ECO:0000313" key="1">
    <source>
        <dbReference type="EMBL" id="SFP60750.1"/>
    </source>
</evidence>
<evidence type="ECO:0000313" key="2">
    <source>
        <dbReference type="Proteomes" id="UP000199227"/>
    </source>
</evidence>
<organism evidence="1 2">
    <name type="scientific">Hydrogenimonas thermophila</name>
    <dbReference type="NCBI Taxonomy" id="223786"/>
    <lineage>
        <taxon>Bacteria</taxon>
        <taxon>Pseudomonadati</taxon>
        <taxon>Campylobacterota</taxon>
        <taxon>Epsilonproteobacteria</taxon>
        <taxon>Campylobacterales</taxon>
        <taxon>Hydrogenimonadaceae</taxon>
        <taxon>Hydrogenimonas</taxon>
    </lineage>
</organism>
<proteinExistence type="predicted"/>
<dbReference type="Pfam" id="PF08822">
    <property type="entry name" value="DUF1804"/>
    <property type="match status" value="1"/>
</dbReference>
<dbReference type="InterPro" id="IPR014926">
    <property type="entry name" value="Phage_D3112_Orf24"/>
</dbReference>
<dbReference type="Gene3D" id="1.10.10.60">
    <property type="entry name" value="Homeodomain-like"/>
    <property type="match status" value="1"/>
</dbReference>
<dbReference type="EMBL" id="FOXB01000028">
    <property type="protein sequence ID" value="SFP60750.1"/>
    <property type="molecule type" value="Genomic_DNA"/>
</dbReference>
<protein>
    <submittedName>
        <fullName evidence="1">Putative ATPase subunit of terminase (GpP-like)</fullName>
    </submittedName>
</protein>
<dbReference type="InterPro" id="IPR009057">
    <property type="entry name" value="Homeodomain-like_sf"/>
</dbReference>
<dbReference type="OrthoDB" id="5323294at2"/>
<sequence length="154" mass="17893">MELKQKRAYELYKNGMNLTQIANTLGLSRQTVSNYRKKFNWDETLLSEHSLDAQAKEKEFILELIKEWDASLEELKSSDLTNRLTILEKYTRLYYKLKNINQASAKTAKLKKDEIIKQTISNIARLAIKLNDQAVAEFLSTNSDTIVEMVDDRT</sequence>
<dbReference type="AlphaFoldDB" id="A0A1I5RQR5"/>
<accession>A0A1I5RQR5</accession>
<dbReference type="SUPFAM" id="SSF46689">
    <property type="entry name" value="Homeodomain-like"/>
    <property type="match status" value="1"/>
</dbReference>
<dbReference type="RefSeq" id="WP_092913074.1">
    <property type="nucleotide sequence ID" value="NZ_FOXB01000028.1"/>
</dbReference>
<keyword evidence="2" id="KW-1185">Reference proteome</keyword>
<dbReference type="Proteomes" id="UP000199227">
    <property type="component" value="Unassembled WGS sequence"/>
</dbReference>